<organism evidence="3 4">
    <name type="scientific">Sphingomonas albertensis</name>
    <dbReference type="NCBI Taxonomy" id="2762591"/>
    <lineage>
        <taxon>Bacteria</taxon>
        <taxon>Pseudomonadati</taxon>
        <taxon>Pseudomonadota</taxon>
        <taxon>Alphaproteobacteria</taxon>
        <taxon>Sphingomonadales</taxon>
        <taxon>Sphingomonadaceae</taxon>
        <taxon>Sphingomonas</taxon>
    </lineage>
</organism>
<reference evidence="3 4" key="1">
    <citation type="submission" date="2020-08" db="EMBL/GenBank/DDBJ databases">
        <title>Putative novel bacterial strains isolated from necrotic wheat leaf tissues caused by Xanthomonas translucens.</title>
        <authorList>
            <person name="Tambong J.T."/>
        </authorList>
    </citation>
    <scope>NUCLEOTIDE SEQUENCE [LARGE SCALE GENOMIC DNA]</scope>
    <source>
        <strain evidence="4">DOAB 1063</strain>
    </source>
</reference>
<comment type="caution">
    <text evidence="3">The sequence shown here is derived from an EMBL/GenBank/DDBJ whole genome shotgun (WGS) entry which is preliminary data.</text>
</comment>
<dbReference type="Pfam" id="PF00929">
    <property type="entry name" value="RNase_T"/>
    <property type="match status" value="1"/>
</dbReference>
<keyword evidence="4" id="KW-1185">Reference proteome</keyword>
<dbReference type="InterPro" id="IPR012337">
    <property type="entry name" value="RNaseH-like_sf"/>
</dbReference>
<feature type="domain" description="Exonuclease" evidence="2">
    <location>
        <begin position="40"/>
        <end position="205"/>
    </location>
</feature>
<dbReference type="Proteomes" id="UP000597613">
    <property type="component" value="Unassembled WGS sequence"/>
</dbReference>
<evidence type="ECO:0000313" key="3">
    <source>
        <dbReference type="EMBL" id="MBC3940607.1"/>
    </source>
</evidence>
<name>A0ABR7AJW3_9SPHN</name>
<evidence type="ECO:0000256" key="1">
    <source>
        <dbReference type="SAM" id="MobiDB-lite"/>
    </source>
</evidence>
<sequence>MADMETARASSAGAEDHRVISRLDLKTGPTGQGDGRGRHVGIAIDVETTGLDAGSGAIIELAVRRFRYDADGVITDVDQPYAWVEDPGRPISAEITALTGLSDADVEGRFIDEDAAERLLNSASFVVAHNSAFDRVWVENRLEGARGLNWVCSMAQVDWRARGFDGRTLGFLLMQAGYFHGGHRADADVDALIQLLRHRFDDGRTALSVLLDRGSRPSWLFRARGADFSVKDLLRERGYRWNAERKMWCREVADEDRMEEEFWLAGHVYDFAARPKALGPDVERVTARSRFLP</sequence>
<accession>A0ABR7AJW3</accession>
<dbReference type="SUPFAM" id="SSF53098">
    <property type="entry name" value="Ribonuclease H-like"/>
    <property type="match status" value="1"/>
</dbReference>
<dbReference type="SMART" id="SM00479">
    <property type="entry name" value="EXOIII"/>
    <property type="match status" value="1"/>
</dbReference>
<dbReference type="InterPro" id="IPR013520">
    <property type="entry name" value="Ribonucl_H"/>
</dbReference>
<gene>
    <name evidence="3" type="ORF">H8S47_02770</name>
</gene>
<evidence type="ECO:0000259" key="2">
    <source>
        <dbReference type="SMART" id="SM00479"/>
    </source>
</evidence>
<proteinExistence type="predicted"/>
<protein>
    <submittedName>
        <fullName evidence="3">DNA polymerase III subunit epsilon</fullName>
    </submittedName>
</protein>
<feature type="compositionally biased region" description="Basic and acidic residues" evidence="1">
    <location>
        <begin position="14"/>
        <end position="25"/>
    </location>
</feature>
<dbReference type="CDD" id="cd06127">
    <property type="entry name" value="DEDDh"/>
    <property type="match status" value="1"/>
</dbReference>
<evidence type="ECO:0000313" key="4">
    <source>
        <dbReference type="Proteomes" id="UP000597613"/>
    </source>
</evidence>
<dbReference type="InterPro" id="IPR036397">
    <property type="entry name" value="RNaseH_sf"/>
</dbReference>
<dbReference type="Gene3D" id="3.30.420.10">
    <property type="entry name" value="Ribonuclease H-like superfamily/Ribonuclease H"/>
    <property type="match status" value="1"/>
</dbReference>
<dbReference type="NCBIfam" id="NF006615">
    <property type="entry name" value="PRK09182.1"/>
    <property type="match status" value="1"/>
</dbReference>
<feature type="region of interest" description="Disordered" evidence="1">
    <location>
        <begin position="1"/>
        <end position="36"/>
    </location>
</feature>
<dbReference type="EMBL" id="JACONT010000003">
    <property type="protein sequence ID" value="MBC3940607.1"/>
    <property type="molecule type" value="Genomic_DNA"/>
</dbReference>
<dbReference type="RefSeq" id="WP_187502399.1">
    <property type="nucleotide sequence ID" value="NZ_CP162536.1"/>
</dbReference>